<name>A0A9J6BQW1_POLVA</name>
<dbReference type="CDD" id="cd13884">
    <property type="entry name" value="CuRO_2_tcLCC_insect_like"/>
    <property type="match status" value="1"/>
</dbReference>
<dbReference type="GO" id="GO:0006826">
    <property type="term" value="P:iron ion transport"/>
    <property type="evidence" value="ECO:0007669"/>
    <property type="project" value="TreeGrafter"/>
</dbReference>
<evidence type="ECO:0000256" key="2">
    <source>
        <dbReference type="ARBA" id="ARBA00022723"/>
    </source>
</evidence>
<dbReference type="InterPro" id="IPR001117">
    <property type="entry name" value="Cu-oxidase_2nd"/>
</dbReference>
<dbReference type="OrthoDB" id="2121828at2759"/>
<protein>
    <submittedName>
        <fullName evidence="8">Uncharacterized protein</fullName>
    </submittedName>
</protein>
<dbReference type="InterPro" id="IPR033138">
    <property type="entry name" value="Cu_oxidase_CS"/>
</dbReference>
<dbReference type="Pfam" id="PF00394">
    <property type="entry name" value="Cu-oxidase"/>
    <property type="match status" value="1"/>
</dbReference>
<dbReference type="GO" id="GO:0016491">
    <property type="term" value="F:oxidoreductase activity"/>
    <property type="evidence" value="ECO:0007669"/>
    <property type="project" value="UniProtKB-KW"/>
</dbReference>
<organism evidence="8 9">
    <name type="scientific">Polypedilum vanderplanki</name>
    <name type="common">Sleeping chironomid midge</name>
    <dbReference type="NCBI Taxonomy" id="319348"/>
    <lineage>
        <taxon>Eukaryota</taxon>
        <taxon>Metazoa</taxon>
        <taxon>Ecdysozoa</taxon>
        <taxon>Arthropoda</taxon>
        <taxon>Hexapoda</taxon>
        <taxon>Insecta</taxon>
        <taxon>Pterygota</taxon>
        <taxon>Neoptera</taxon>
        <taxon>Endopterygota</taxon>
        <taxon>Diptera</taxon>
        <taxon>Nematocera</taxon>
        <taxon>Chironomoidea</taxon>
        <taxon>Chironomidae</taxon>
        <taxon>Chironominae</taxon>
        <taxon>Polypedilum</taxon>
        <taxon>Polypedilum</taxon>
    </lineage>
</organism>
<accession>A0A9J6BQW1</accession>
<evidence type="ECO:0000256" key="4">
    <source>
        <dbReference type="ARBA" id="ARBA00023008"/>
    </source>
</evidence>
<evidence type="ECO:0000313" key="9">
    <source>
        <dbReference type="Proteomes" id="UP001107558"/>
    </source>
</evidence>
<sequence>MGPACGQCGKINGSMSDCFLPQCITADGLQRGVMSINRQIPGPSIHVCQNDQIVVDVTNLMAGTSTTIHWHGLHQKETPFMDGVPFITQCPIDFATTFRYTFKASEPGTQFYHSHTGHHKVNGHYGGFVIRRPKSKDPNRRLYDHDLKEHLIVASDWMNDFGEFFSPGLPSKKENLKPTSYLINGRGTIIDQEQHRPKLATPLAFFRVRSGQRYRFRFVNSMSHSCPVLLEIEGHSMQIIASDSFDLQPVMIDSLVSTSGERYDFVLHANHQTGSSFWIRLRALGLCEANKIEQFAVLAYAPSSVSDLILTYPQRRFPKYAEPFVKNERRFLNHPNATCSDLRKNKKSLCITDLSSYEKFPNITDVIPDHRFVLGFTMNNRPLSEIIRSNHYENFLALSERVVAVGTINNITFTFPSYSLLTQRDEVDESLFCDESNRPEKCDDVEICSCIHRIKVEQGSIVELVIVDEAKTINLVNHPFHLHGYKLHVIGMGQHPDGIPMTVKLAKQMIKQRTLRKSLNNMHPIKDTISIPSRGYTIFRFKADNPGWWFLHCHFEWHINVGMSLVLQVGEKTEMVQPPENFPKCNSFTPKILL</sequence>
<dbReference type="CDD" id="cd13858">
    <property type="entry name" value="CuRO_1_tcLCC2_insect_like"/>
    <property type="match status" value="1"/>
</dbReference>
<comment type="similarity">
    <text evidence="1">Belongs to the multicopper oxidase family.</text>
</comment>
<dbReference type="PANTHER" id="PTHR11709">
    <property type="entry name" value="MULTI-COPPER OXIDASE"/>
    <property type="match status" value="1"/>
</dbReference>
<dbReference type="InterPro" id="IPR011706">
    <property type="entry name" value="Cu-oxidase_C"/>
</dbReference>
<dbReference type="PANTHER" id="PTHR11709:SF394">
    <property type="entry name" value="FI03373P-RELATED"/>
    <property type="match status" value="1"/>
</dbReference>
<dbReference type="InterPro" id="IPR045087">
    <property type="entry name" value="Cu-oxidase_fam"/>
</dbReference>
<evidence type="ECO:0000256" key="3">
    <source>
        <dbReference type="ARBA" id="ARBA00023002"/>
    </source>
</evidence>
<gene>
    <name evidence="8" type="ORF">PVAND_001994</name>
</gene>
<feature type="domain" description="Plastocyanin-like" evidence="7">
    <location>
        <begin position="26"/>
        <end position="134"/>
    </location>
</feature>
<dbReference type="GO" id="GO:0005507">
    <property type="term" value="F:copper ion binding"/>
    <property type="evidence" value="ECO:0007669"/>
    <property type="project" value="InterPro"/>
</dbReference>
<comment type="caution">
    <text evidence="8">The sequence shown here is derived from an EMBL/GenBank/DDBJ whole genome shotgun (WGS) entry which is preliminary data.</text>
</comment>
<dbReference type="FunFam" id="2.60.40.420:FF:000045">
    <property type="entry name" value="Laccase 2"/>
    <property type="match status" value="1"/>
</dbReference>
<evidence type="ECO:0000259" key="6">
    <source>
        <dbReference type="Pfam" id="PF07731"/>
    </source>
</evidence>
<feature type="domain" description="Plastocyanin-like" evidence="5">
    <location>
        <begin position="150"/>
        <end position="300"/>
    </location>
</feature>
<dbReference type="Pfam" id="PF07731">
    <property type="entry name" value="Cu-oxidase_2"/>
    <property type="match status" value="1"/>
</dbReference>
<evidence type="ECO:0000259" key="5">
    <source>
        <dbReference type="Pfam" id="PF00394"/>
    </source>
</evidence>
<dbReference type="AlphaFoldDB" id="A0A9J6BQW1"/>
<dbReference type="GO" id="GO:0005886">
    <property type="term" value="C:plasma membrane"/>
    <property type="evidence" value="ECO:0007669"/>
    <property type="project" value="TreeGrafter"/>
</dbReference>
<dbReference type="CDD" id="cd13905">
    <property type="entry name" value="CuRO_3_tcLLC2_insect_like"/>
    <property type="match status" value="1"/>
</dbReference>
<feature type="domain" description="Plastocyanin-like" evidence="6">
    <location>
        <begin position="443"/>
        <end position="571"/>
    </location>
</feature>
<dbReference type="PROSITE" id="PS00080">
    <property type="entry name" value="MULTICOPPER_OXIDASE2"/>
    <property type="match status" value="1"/>
</dbReference>
<evidence type="ECO:0000256" key="1">
    <source>
        <dbReference type="ARBA" id="ARBA00010609"/>
    </source>
</evidence>
<keyword evidence="9" id="KW-1185">Reference proteome</keyword>
<reference evidence="8" key="1">
    <citation type="submission" date="2021-03" db="EMBL/GenBank/DDBJ databases">
        <title>Chromosome level genome of the anhydrobiotic midge Polypedilum vanderplanki.</title>
        <authorList>
            <person name="Yoshida Y."/>
            <person name="Kikawada T."/>
            <person name="Gusev O."/>
        </authorList>
    </citation>
    <scope>NUCLEOTIDE SEQUENCE</scope>
    <source>
        <strain evidence="8">NIAS01</strain>
        <tissue evidence="8">Whole body or cell culture</tissue>
    </source>
</reference>
<dbReference type="Gene3D" id="2.60.40.420">
    <property type="entry name" value="Cupredoxins - blue copper proteins"/>
    <property type="match status" value="3"/>
</dbReference>
<dbReference type="EMBL" id="JADBJN010000003">
    <property type="protein sequence ID" value="KAG5671819.1"/>
    <property type="molecule type" value="Genomic_DNA"/>
</dbReference>
<evidence type="ECO:0000259" key="7">
    <source>
        <dbReference type="Pfam" id="PF07732"/>
    </source>
</evidence>
<evidence type="ECO:0000313" key="8">
    <source>
        <dbReference type="EMBL" id="KAG5671819.1"/>
    </source>
</evidence>
<dbReference type="SUPFAM" id="SSF49503">
    <property type="entry name" value="Cupredoxins"/>
    <property type="match status" value="3"/>
</dbReference>
<dbReference type="InterPro" id="IPR002355">
    <property type="entry name" value="Cu_oxidase_Cu_BS"/>
</dbReference>
<keyword evidence="4" id="KW-0186">Copper</keyword>
<keyword evidence="3" id="KW-0560">Oxidoreductase</keyword>
<proteinExistence type="inferred from homology"/>
<dbReference type="InterPro" id="IPR008972">
    <property type="entry name" value="Cupredoxin"/>
</dbReference>
<keyword evidence="2" id="KW-0479">Metal-binding</keyword>
<dbReference type="PROSITE" id="PS00079">
    <property type="entry name" value="MULTICOPPER_OXIDASE1"/>
    <property type="match status" value="1"/>
</dbReference>
<dbReference type="Pfam" id="PF07732">
    <property type="entry name" value="Cu-oxidase_3"/>
    <property type="match status" value="1"/>
</dbReference>
<dbReference type="InterPro" id="IPR011707">
    <property type="entry name" value="Cu-oxidase-like_N"/>
</dbReference>
<dbReference type="Proteomes" id="UP001107558">
    <property type="component" value="Chromosome 3"/>
</dbReference>